<keyword evidence="3" id="KW-1185">Reference proteome</keyword>
<feature type="transmembrane region" description="Helical" evidence="1">
    <location>
        <begin position="27"/>
        <end position="50"/>
    </location>
</feature>
<evidence type="ECO:0000256" key="1">
    <source>
        <dbReference type="SAM" id="Phobius"/>
    </source>
</evidence>
<proteinExistence type="predicted"/>
<organism evidence="2 3">
    <name type="scientific">Dendrobium catenatum</name>
    <dbReference type="NCBI Taxonomy" id="906689"/>
    <lineage>
        <taxon>Eukaryota</taxon>
        <taxon>Viridiplantae</taxon>
        <taxon>Streptophyta</taxon>
        <taxon>Embryophyta</taxon>
        <taxon>Tracheophyta</taxon>
        <taxon>Spermatophyta</taxon>
        <taxon>Magnoliopsida</taxon>
        <taxon>Liliopsida</taxon>
        <taxon>Asparagales</taxon>
        <taxon>Orchidaceae</taxon>
        <taxon>Epidendroideae</taxon>
        <taxon>Malaxideae</taxon>
        <taxon>Dendrobiinae</taxon>
        <taxon>Dendrobium</taxon>
    </lineage>
</organism>
<dbReference type="AlphaFoldDB" id="A0A2I0VK33"/>
<reference evidence="2 3" key="1">
    <citation type="journal article" date="2016" name="Sci. Rep.">
        <title>The Dendrobium catenatum Lindl. genome sequence provides insights into polysaccharide synthase, floral development and adaptive evolution.</title>
        <authorList>
            <person name="Zhang G.Q."/>
            <person name="Xu Q."/>
            <person name="Bian C."/>
            <person name="Tsai W.C."/>
            <person name="Yeh C.M."/>
            <person name="Liu K.W."/>
            <person name="Yoshida K."/>
            <person name="Zhang L.S."/>
            <person name="Chang S.B."/>
            <person name="Chen F."/>
            <person name="Shi Y."/>
            <person name="Su Y.Y."/>
            <person name="Zhang Y.Q."/>
            <person name="Chen L.J."/>
            <person name="Yin Y."/>
            <person name="Lin M."/>
            <person name="Huang H."/>
            <person name="Deng H."/>
            <person name="Wang Z.W."/>
            <person name="Zhu S.L."/>
            <person name="Zhao X."/>
            <person name="Deng C."/>
            <person name="Niu S.C."/>
            <person name="Huang J."/>
            <person name="Wang M."/>
            <person name="Liu G.H."/>
            <person name="Yang H.J."/>
            <person name="Xiao X.J."/>
            <person name="Hsiao Y.Y."/>
            <person name="Wu W.L."/>
            <person name="Chen Y.Y."/>
            <person name="Mitsuda N."/>
            <person name="Ohme-Takagi M."/>
            <person name="Luo Y.B."/>
            <person name="Van de Peer Y."/>
            <person name="Liu Z.J."/>
        </authorList>
    </citation>
    <scope>NUCLEOTIDE SEQUENCE [LARGE SCALE GENOMIC DNA]</scope>
    <source>
        <tissue evidence="2">The whole plant</tissue>
    </source>
</reference>
<keyword evidence="1" id="KW-0812">Transmembrane</keyword>
<evidence type="ECO:0000313" key="3">
    <source>
        <dbReference type="Proteomes" id="UP000233837"/>
    </source>
</evidence>
<name>A0A2I0VK33_9ASPA</name>
<keyword evidence="1" id="KW-0472">Membrane</keyword>
<accession>A0A2I0VK33</accession>
<reference evidence="2 3" key="2">
    <citation type="journal article" date="2017" name="Nature">
        <title>The Apostasia genome and the evolution of orchids.</title>
        <authorList>
            <person name="Zhang G.Q."/>
            <person name="Liu K.W."/>
            <person name="Li Z."/>
            <person name="Lohaus R."/>
            <person name="Hsiao Y.Y."/>
            <person name="Niu S.C."/>
            <person name="Wang J.Y."/>
            <person name="Lin Y.C."/>
            <person name="Xu Q."/>
            <person name="Chen L.J."/>
            <person name="Yoshida K."/>
            <person name="Fujiwara S."/>
            <person name="Wang Z.W."/>
            <person name="Zhang Y.Q."/>
            <person name="Mitsuda N."/>
            <person name="Wang M."/>
            <person name="Liu G.H."/>
            <person name="Pecoraro L."/>
            <person name="Huang H.X."/>
            <person name="Xiao X.J."/>
            <person name="Lin M."/>
            <person name="Wu X.Y."/>
            <person name="Wu W.L."/>
            <person name="Chen Y.Y."/>
            <person name="Chang S.B."/>
            <person name="Sakamoto S."/>
            <person name="Ohme-Takagi M."/>
            <person name="Yagi M."/>
            <person name="Zeng S.J."/>
            <person name="Shen C.Y."/>
            <person name="Yeh C.M."/>
            <person name="Luo Y.B."/>
            <person name="Tsai W.C."/>
            <person name="Van de Peer Y."/>
            <person name="Liu Z.J."/>
        </authorList>
    </citation>
    <scope>NUCLEOTIDE SEQUENCE [LARGE SCALE GENOMIC DNA]</scope>
    <source>
        <tissue evidence="2">The whole plant</tissue>
    </source>
</reference>
<dbReference type="Proteomes" id="UP000233837">
    <property type="component" value="Unassembled WGS sequence"/>
</dbReference>
<gene>
    <name evidence="2" type="ORF">MA16_Dca010696</name>
</gene>
<sequence length="150" mass="16354">MELQASNPAPLPPMQSPFSQNTRHLSSVFICFVFAVVFSVVLSVTIRLFLHRQAGLRAGLHHAPPPLPPEKPCPFIADSLPSVVFSPQAQTRSADCAICLSDFANGEMFTCFVSHVPAKLLATGAVADGALSRFSRPGRLRPEMSFREEY</sequence>
<protein>
    <submittedName>
        <fullName evidence="2">Uncharacterized protein</fullName>
    </submittedName>
</protein>
<dbReference type="EMBL" id="KZ503460">
    <property type="protein sequence ID" value="PKU63778.1"/>
    <property type="molecule type" value="Genomic_DNA"/>
</dbReference>
<keyword evidence="1" id="KW-1133">Transmembrane helix</keyword>
<evidence type="ECO:0000313" key="2">
    <source>
        <dbReference type="EMBL" id="PKU63778.1"/>
    </source>
</evidence>